<evidence type="ECO:0000313" key="8">
    <source>
        <dbReference type="Proteomes" id="UP000214365"/>
    </source>
</evidence>
<dbReference type="PANTHER" id="PTHR10742">
    <property type="entry name" value="FLAVIN MONOAMINE OXIDASE"/>
    <property type="match status" value="1"/>
</dbReference>
<dbReference type="Pfam" id="PF01593">
    <property type="entry name" value="Amino_oxidase"/>
    <property type="match status" value="2"/>
</dbReference>
<comment type="caution">
    <text evidence="7">The sequence shown here is derived from an EMBL/GenBank/DDBJ whole genome shotgun (WGS) entry which is preliminary data.</text>
</comment>
<dbReference type="EC" id="1.4.3.-" evidence="4"/>
<keyword evidence="5" id="KW-0732">Signal</keyword>
<evidence type="ECO:0000256" key="5">
    <source>
        <dbReference type="SAM" id="SignalP"/>
    </source>
</evidence>
<dbReference type="SUPFAM" id="SSF54373">
    <property type="entry name" value="FAD-linked reductases, C-terminal domain"/>
    <property type="match status" value="1"/>
</dbReference>
<keyword evidence="4" id="KW-0274">FAD</keyword>
<dbReference type="OrthoDB" id="7777654at2759"/>
<evidence type="ECO:0000256" key="3">
    <source>
        <dbReference type="PIRSR" id="PIRSR601613-1"/>
    </source>
</evidence>
<feature type="signal peptide" evidence="5">
    <location>
        <begin position="1"/>
        <end position="20"/>
    </location>
</feature>
<dbReference type="InterPro" id="IPR036188">
    <property type="entry name" value="FAD/NAD-bd_sf"/>
</dbReference>
<dbReference type="GO" id="GO:0016491">
    <property type="term" value="F:oxidoreductase activity"/>
    <property type="evidence" value="ECO:0007669"/>
    <property type="project" value="UniProtKB-KW"/>
</dbReference>
<dbReference type="AlphaFoldDB" id="A0A1Q5Q9C7"/>
<feature type="binding site" evidence="3">
    <location>
        <position position="256"/>
    </location>
    <ligand>
        <name>FAD</name>
        <dbReference type="ChEBI" id="CHEBI:57692"/>
    </ligand>
</feature>
<dbReference type="EMBL" id="LFMY01000005">
    <property type="protein sequence ID" value="OKL60715.1"/>
    <property type="molecule type" value="Genomic_DNA"/>
</dbReference>
<feature type="domain" description="Amine oxidase" evidence="6">
    <location>
        <begin position="39"/>
        <end position="112"/>
    </location>
</feature>
<sequence>MLDFRYILLLSLTLSSAVLGSQKQTCEKTTVAILGGGTAGITAAQSLSNNSMHDFIILEYNSDIGGRLRHTTFGQAVDGNPRTIEVGANWIQGLGTPGGPQNPIWLLVGYIVGHIQERYSNVADTLRPIPKAQKYGVNSTYSNYSSILTYDETGYNDYSQLFDTFGHVYTTLEELAPKKDMKMQAVEWWEWDWEYAYEPDQSSLVFDIMNYNTSFCQWSNENNFVWDQRGFNTWLKGEASTFLSDNDERLHLNTIVTNVTYSGTGLTITDSQGNCFEAEYAICTFSVGVLQNRAVSFDPEFPGWKQDGIATFDMGTYTKIFLQFSPDEVFWPKDTQYFLYADPKERRWYPVFQSLDTPGFLEGSGIIFVTVVHDQAYRVEAQTDGETKDQVMAILRHMFGADKVPDPIAFMYPRWSLEPWAYGSYSNWPNGVSLEMHQNLRTNVGRLYFAGEATSTEYFGFLQGAWYEGKSVGRLLCATT</sequence>
<dbReference type="SUPFAM" id="SSF51905">
    <property type="entry name" value="FAD/NAD(P)-binding domain"/>
    <property type="match status" value="1"/>
</dbReference>
<name>A0A1Q5Q9C7_TALAT</name>
<dbReference type="InterPro" id="IPR050281">
    <property type="entry name" value="Flavin_monoamine_oxidase"/>
</dbReference>
<evidence type="ECO:0000256" key="2">
    <source>
        <dbReference type="ARBA" id="ARBA00023002"/>
    </source>
</evidence>
<dbReference type="Gene3D" id="3.90.660.10">
    <property type="match status" value="1"/>
</dbReference>
<dbReference type="RefSeq" id="XP_020120836.1">
    <property type="nucleotide sequence ID" value="XM_020266707.1"/>
</dbReference>
<comment type="similarity">
    <text evidence="4">Belongs to the flavin monoamine oxidase family.</text>
</comment>
<reference evidence="7 8" key="1">
    <citation type="submission" date="2015-06" db="EMBL/GenBank/DDBJ databases">
        <title>Talaromyces atroroseus IBT 11181 draft genome.</title>
        <authorList>
            <person name="Rasmussen K.B."/>
            <person name="Rasmussen S."/>
            <person name="Petersen B."/>
            <person name="Sicheritz-Ponten T."/>
            <person name="Mortensen U.H."/>
            <person name="Thrane U."/>
        </authorList>
    </citation>
    <scope>NUCLEOTIDE SEQUENCE [LARGE SCALE GENOMIC DNA]</scope>
    <source>
        <strain evidence="7 8">IBT 11181</strain>
    </source>
</reference>
<feature type="domain" description="Amine oxidase" evidence="6">
    <location>
        <begin position="245"/>
        <end position="472"/>
    </location>
</feature>
<evidence type="ECO:0000256" key="4">
    <source>
        <dbReference type="RuleBase" id="RU362067"/>
    </source>
</evidence>
<keyword evidence="8" id="KW-1185">Reference proteome</keyword>
<gene>
    <name evidence="7" type="ORF">UA08_03983</name>
</gene>
<evidence type="ECO:0000256" key="1">
    <source>
        <dbReference type="ARBA" id="ARBA00001974"/>
    </source>
</evidence>
<proteinExistence type="inferred from homology"/>
<evidence type="ECO:0000259" key="6">
    <source>
        <dbReference type="Pfam" id="PF01593"/>
    </source>
</evidence>
<keyword evidence="2 4" id="KW-0560">Oxidoreductase</keyword>
<organism evidence="7 8">
    <name type="scientific">Talaromyces atroroseus</name>
    <dbReference type="NCBI Taxonomy" id="1441469"/>
    <lineage>
        <taxon>Eukaryota</taxon>
        <taxon>Fungi</taxon>
        <taxon>Dikarya</taxon>
        <taxon>Ascomycota</taxon>
        <taxon>Pezizomycotina</taxon>
        <taxon>Eurotiomycetes</taxon>
        <taxon>Eurotiomycetidae</taxon>
        <taxon>Eurotiales</taxon>
        <taxon>Trichocomaceae</taxon>
        <taxon>Talaromyces</taxon>
        <taxon>Talaromyces sect. Trachyspermi</taxon>
    </lineage>
</organism>
<protein>
    <recommendedName>
        <fullName evidence="4">Amine oxidase</fullName>
        <ecNumber evidence="4">1.4.3.-</ecNumber>
    </recommendedName>
</protein>
<dbReference type="PANTHER" id="PTHR10742:SF313">
    <property type="entry name" value="AMINE OXIDASE"/>
    <property type="match status" value="1"/>
</dbReference>
<evidence type="ECO:0000313" key="7">
    <source>
        <dbReference type="EMBL" id="OKL60715.1"/>
    </source>
</evidence>
<comment type="cofactor">
    <cofactor evidence="1 4">
        <name>FAD</name>
        <dbReference type="ChEBI" id="CHEBI:57692"/>
    </cofactor>
</comment>
<dbReference type="GeneID" id="31003738"/>
<accession>A0A1Q5Q9C7</accession>
<keyword evidence="4" id="KW-0285">Flavoprotein</keyword>
<dbReference type="Proteomes" id="UP000214365">
    <property type="component" value="Unassembled WGS sequence"/>
</dbReference>
<dbReference type="Gene3D" id="3.50.50.60">
    <property type="entry name" value="FAD/NAD(P)-binding domain"/>
    <property type="match status" value="1"/>
</dbReference>
<dbReference type="STRING" id="1441469.A0A1Q5Q9C7"/>
<dbReference type="PRINTS" id="PR00757">
    <property type="entry name" value="AMINEOXDASEF"/>
</dbReference>
<feature type="chain" id="PRO_5013270822" description="Amine oxidase" evidence="5">
    <location>
        <begin position="21"/>
        <end position="480"/>
    </location>
</feature>
<dbReference type="InterPro" id="IPR002937">
    <property type="entry name" value="Amino_oxidase"/>
</dbReference>
<dbReference type="InterPro" id="IPR001613">
    <property type="entry name" value="Flavin_amine_oxidase"/>
</dbReference>
<dbReference type="GO" id="GO:0006598">
    <property type="term" value="P:polyamine catabolic process"/>
    <property type="evidence" value="ECO:0007669"/>
    <property type="project" value="TreeGrafter"/>
</dbReference>